<evidence type="ECO:0000313" key="7">
    <source>
        <dbReference type="EMBL" id="EUJ33668.1"/>
    </source>
</evidence>
<evidence type="ECO:0000256" key="5">
    <source>
        <dbReference type="SAM" id="SignalP"/>
    </source>
</evidence>
<feature type="signal peptide" evidence="5">
    <location>
        <begin position="1"/>
        <end position="26"/>
    </location>
</feature>
<dbReference type="SUPFAM" id="SSF53850">
    <property type="entry name" value="Periplasmic binding protein-like II"/>
    <property type="match status" value="2"/>
</dbReference>
<evidence type="ECO:0000256" key="2">
    <source>
        <dbReference type="ARBA" id="ARBA00022448"/>
    </source>
</evidence>
<protein>
    <submittedName>
        <fullName evidence="7">Glycine betaine/L-proline ABC transporter substrate-binding protein</fullName>
    </submittedName>
</protein>
<evidence type="ECO:0000256" key="3">
    <source>
        <dbReference type="ARBA" id="ARBA00022475"/>
    </source>
</evidence>
<dbReference type="Pfam" id="PF04069">
    <property type="entry name" value="OpuAC"/>
    <property type="match status" value="2"/>
</dbReference>
<keyword evidence="8" id="KW-1185">Reference proteome</keyword>
<comment type="caution">
    <text evidence="7">The sequence shown here is derived from an EMBL/GenBank/DDBJ whole genome shotgun (WGS) entry which is preliminary data.</text>
</comment>
<evidence type="ECO:0000313" key="8">
    <source>
        <dbReference type="Proteomes" id="UP000019249"/>
    </source>
</evidence>
<evidence type="ECO:0000256" key="1">
    <source>
        <dbReference type="ARBA" id="ARBA00004236"/>
    </source>
</evidence>
<keyword evidence="4" id="KW-0472">Membrane</keyword>
<dbReference type="PANTHER" id="PTHR47737">
    <property type="entry name" value="GLYCINE BETAINE/PROLINE BETAINE TRANSPORT SYSTEM PERMEASE PROTEIN PROW"/>
    <property type="match status" value="1"/>
</dbReference>
<comment type="subcellular location">
    <subcellularLocation>
        <location evidence="1">Cell membrane</location>
    </subcellularLocation>
</comment>
<evidence type="ECO:0000256" key="4">
    <source>
        <dbReference type="ARBA" id="ARBA00023136"/>
    </source>
</evidence>
<gene>
    <name evidence="7" type="ORF">MFLO_00420</name>
</gene>
<dbReference type="PROSITE" id="PS51257">
    <property type="entry name" value="PROKAR_LIPOPROTEIN"/>
    <property type="match status" value="1"/>
</dbReference>
<dbReference type="Gene3D" id="3.40.190.100">
    <property type="entry name" value="Glycine betaine-binding periplasmic protein, domain 2"/>
    <property type="match status" value="1"/>
</dbReference>
<feature type="domain" description="ABC-type glycine betaine transport system substrate-binding" evidence="6">
    <location>
        <begin position="32"/>
        <end position="176"/>
    </location>
</feature>
<reference evidence="7 8" key="1">
    <citation type="journal article" date="2014" name="Int. J. Syst. Evol. Microbiol.">
        <title>Listeria floridensis sp. nov., Listeria aquatica sp. nov., Listeria cornellensis sp. nov., Listeria riparia sp. nov. and Listeria grandensis sp. nov., from agricultural and natural environments.</title>
        <authorList>
            <person name="den Bakker H.C."/>
            <person name="Warchocki S."/>
            <person name="Wright E.M."/>
            <person name="Allred A.F."/>
            <person name="Ahlstrom C."/>
            <person name="Manuel C.S."/>
            <person name="Stasiewicz M.J."/>
            <person name="Burrell A."/>
            <person name="Roof S."/>
            <person name="Strawn L."/>
            <person name="Fortes E.D."/>
            <person name="Nightingale K.K."/>
            <person name="Kephart D."/>
            <person name="Wiedmann M."/>
        </authorList>
    </citation>
    <scope>NUCLEOTIDE SEQUENCE [LARGE SCALE GENOMIC DNA]</scope>
    <source>
        <strain evidence="7 8">FSL S10-1187</strain>
    </source>
</reference>
<keyword evidence="5" id="KW-0732">Signal</keyword>
<keyword evidence="3" id="KW-1003">Cell membrane</keyword>
<dbReference type="CDD" id="cd13639">
    <property type="entry name" value="PBP2_OpuAC_like"/>
    <property type="match status" value="1"/>
</dbReference>
<organism evidence="7 8">
    <name type="scientific">Listeria floridensis FSL S10-1187</name>
    <dbReference type="NCBI Taxonomy" id="1265817"/>
    <lineage>
        <taxon>Bacteria</taxon>
        <taxon>Bacillati</taxon>
        <taxon>Bacillota</taxon>
        <taxon>Bacilli</taxon>
        <taxon>Bacillales</taxon>
        <taxon>Listeriaceae</taxon>
        <taxon>Listeria</taxon>
    </lineage>
</organism>
<feature type="domain" description="ABC-type glycine betaine transport system substrate-binding" evidence="6">
    <location>
        <begin position="196"/>
        <end position="298"/>
    </location>
</feature>
<dbReference type="PANTHER" id="PTHR47737:SF1">
    <property type="entry name" value="GLYCINE BETAINE_PROLINE BETAINE TRANSPORT SYSTEM PERMEASE PROTEIN PROW"/>
    <property type="match status" value="1"/>
</dbReference>
<evidence type="ECO:0000259" key="6">
    <source>
        <dbReference type="Pfam" id="PF04069"/>
    </source>
</evidence>
<proteinExistence type="predicted"/>
<keyword evidence="2" id="KW-0813">Transport</keyword>
<dbReference type="Proteomes" id="UP000019249">
    <property type="component" value="Unassembled WGS sequence"/>
</dbReference>
<name>A0ABN0RI55_9LIST</name>
<dbReference type="InterPro" id="IPR007210">
    <property type="entry name" value="ABC_Gly_betaine_transp_sub-bd"/>
</dbReference>
<sequence>MRKKLAIVALVSALLLVLSACGTKLASYDPKKPLGEQINYTITGIDAGAGIMLSTQNAIKDYKLDDYNWQLQTSSTAAMTSTLEKAIKDKRPIVVTGWQPHWMFTKFDLKFLKDPKNVYGDAENIHTIVRKGLKQDMPSAYTVLDRFHWTPEDMSKVMLEVNDGVDPEKAAKKWIKANPDKVKEWTDGVEKVNGDAIKLTYVAWDSEIASTNVVAEVLRQLGYKPTIQAMEIQPMWASVATNAADGMVAAWLPNTSGVYYKDYKSKVEDLGANLEGAKVGLAVPTYMTNINSIEDLKK</sequence>
<accession>A0ABN0RI55</accession>
<dbReference type="Gene3D" id="3.10.105.10">
    <property type="entry name" value="Dipeptide-binding Protein, Domain 3"/>
    <property type="match status" value="1"/>
</dbReference>
<dbReference type="EMBL" id="AODF01000001">
    <property type="protein sequence ID" value="EUJ33668.1"/>
    <property type="molecule type" value="Genomic_DNA"/>
</dbReference>
<dbReference type="RefSeq" id="WP_036095523.1">
    <property type="nucleotide sequence ID" value="NZ_AODF01000001.1"/>
</dbReference>
<feature type="chain" id="PRO_5046845942" evidence="5">
    <location>
        <begin position="27"/>
        <end position="298"/>
    </location>
</feature>